<reference evidence="4" key="1">
    <citation type="submission" date="2018-05" db="EMBL/GenBank/DDBJ databases">
        <title>Draft genome of Mucuna pruriens seed.</title>
        <authorList>
            <person name="Nnadi N.E."/>
            <person name="Vos R."/>
            <person name="Hasami M.H."/>
            <person name="Devisetty U.K."/>
            <person name="Aguiy J.C."/>
        </authorList>
    </citation>
    <scope>NUCLEOTIDE SEQUENCE [LARGE SCALE GENOMIC DNA]</scope>
    <source>
        <strain evidence="4">JCA_2017</strain>
    </source>
</reference>
<dbReference type="PANTHER" id="PTHR23073">
    <property type="entry name" value="26S PROTEASOME REGULATORY SUBUNIT"/>
    <property type="match status" value="1"/>
</dbReference>
<dbReference type="EMBL" id="QJKJ01017304">
    <property type="protein sequence ID" value="RDX58642.1"/>
    <property type="molecule type" value="Genomic_DNA"/>
</dbReference>
<keyword evidence="5" id="KW-1185">Reference proteome</keyword>
<accession>A0A371E1I1</accession>
<keyword evidence="2" id="KW-0067">ATP-binding</keyword>
<evidence type="ECO:0000313" key="4">
    <source>
        <dbReference type="EMBL" id="RDX58642.1"/>
    </source>
</evidence>
<dbReference type="GO" id="GO:0000502">
    <property type="term" value="C:proteasome complex"/>
    <property type="evidence" value="ECO:0007669"/>
    <property type="project" value="UniProtKB-KW"/>
</dbReference>
<dbReference type="Gene3D" id="3.40.50.300">
    <property type="entry name" value="P-loop containing nucleotide triphosphate hydrolases"/>
    <property type="match status" value="1"/>
</dbReference>
<feature type="domain" description="ATPase AAA-type core" evidence="3">
    <location>
        <begin position="47"/>
        <end position="98"/>
    </location>
</feature>
<organism evidence="4 5">
    <name type="scientific">Mucuna pruriens</name>
    <name type="common">Velvet bean</name>
    <name type="synonym">Dolichos pruriens</name>
    <dbReference type="NCBI Taxonomy" id="157652"/>
    <lineage>
        <taxon>Eukaryota</taxon>
        <taxon>Viridiplantae</taxon>
        <taxon>Streptophyta</taxon>
        <taxon>Embryophyta</taxon>
        <taxon>Tracheophyta</taxon>
        <taxon>Spermatophyta</taxon>
        <taxon>Magnoliopsida</taxon>
        <taxon>eudicotyledons</taxon>
        <taxon>Gunneridae</taxon>
        <taxon>Pentapetalae</taxon>
        <taxon>rosids</taxon>
        <taxon>fabids</taxon>
        <taxon>Fabales</taxon>
        <taxon>Fabaceae</taxon>
        <taxon>Papilionoideae</taxon>
        <taxon>50 kb inversion clade</taxon>
        <taxon>NPAAA clade</taxon>
        <taxon>indigoferoid/millettioid clade</taxon>
        <taxon>Phaseoleae</taxon>
        <taxon>Mucuna</taxon>
    </lineage>
</organism>
<evidence type="ECO:0000256" key="2">
    <source>
        <dbReference type="ARBA" id="ARBA00022840"/>
    </source>
</evidence>
<sequence>MQGKLNDVVLHCTIYSITPSARTYLVNCRSNVHKDNLIAGARVCLHWEMFRYARDHQPCIIFMNEIDAIGGRRLSGGTSADREIVQQVQILASQLEGILDLIGSCILSFVNGEEEGDATIRFREEREKLIRRDRFVQWSHVTHSSV</sequence>
<protein>
    <submittedName>
        <fullName evidence="4">26S proteasome regulatory subunit 10B</fullName>
    </submittedName>
</protein>
<dbReference type="Pfam" id="PF00004">
    <property type="entry name" value="AAA"/>
    <property type="match status" value="1"/>
</dbReference>
<dbReference type="AlphaFoldDB" id="A0A371E1I1"/>
<keyword evidence="1" id="KW-0547">Nucleotide-binding</keyword>
<dbReference type="InterPro" id="IPR003959">
    <property type="entry name" value="ATPase_AAA_core"/>
</dbReference>
<dbReference type="InterPro" id="IPR050221">
    <property type="entry name" value="26S_Proteasome_ATPase"/>
</dbReference>
<dbReference type="InterPro" id="IPR027417">
    <property type="entry name" value="P-loop_NTPase"/>
</dbReference>
<proteinExistence type="predicted"/>
<gene>
    <name evidence="4" type="primary">rpt-4</name>
    <name evidence="4" type="ORF">CR513_62026</name>
</gene>
<dbReference type="GO" id="GO:0005524">
    <property type="term" value="F:ATP binding"/>
    <property type="evidence" value="ECO:0007669"/>
    <property type="project" value="UniProtKB-KW"/>
</dbReference>
<dbReference type="GO" id="GO:0016887">
    <property type="term" value="F:ATP hydrolysis activity"/>
    <property type="evidence" value="ECO:0007669"/>
    <property type="project" value="InterPro"/>
</dbReference>
<evidence type="ECO:0000256" key="1">
    <source>
        <dbReference type="ARBA" id="ARBA00022741"/>
    </source>
</evidence>
<keyword evidence="4" id="KW-0647">Proteasome</keyword>
<evidence type="ECO:0000313" key="5">
    <source>
        <dbReference type="Proteomes" id="UP000257109"/>
    </source>
</evidence>
<name>A0A371E1I1_MUCPR</name>
<dbReference type="OrthoDB" id="1937997at2759"/>
<evidence type="ECO:0000259" key="3">
    <source>
        <dbReference type="Pfam" id="PF00004"/>
    </source>
</evidence>
<dbReference type="STRING" id="157652.A0A371E1I1"/>
<feature type="non-terminal residue" evidence="4">
    <location>
        <position position="1"/>
    </location>
</feature>
<dbReference type="SUPFAM" id="SSF52540">
    <property type="entry name" value="P-loop containing nucleoside triphosphate hydrolases"/>
    <property type="match status" value="1"/>
</dbReference>
<comment type="caution">
    <text evidence="4">The sequence shown here is derived from an EMBL/GenBank/DDBJ whole genome shotgun (WGS) entry which is preliminary data.</text>
</comment>
<dbReference type="Proteomes" id="UP000257109">
    <property type="component" value="Unassembled WGS sequence"/>
</dbReference>